<dbReference type="PROSITE" id="PS50862">
    <property type="entry name" value="AA_TRNA_LIGASE_II"/>
    <property type="match status" value="1"/>
</dbReference>
<dbReference type="FunFam" id="3.30.930.10:FF:000238">
    <property type="entry name" value="Lysine--tRNA ligase"/>
    <property type="match status" value="1"/>
</dbReference>
<keyword evidence="5" id="KW-0436">Ligase</keyword>
<dbReference type="SUPFAM" id="SSF50249">
    <property type="entry name" value="Nucleic acid-binding proteins"/>
    <property type="match status" value="1"/>
</dbReference>
<keyword evidence="8" id="KW-0067">ATP-binding</keyword>
<dbReference type="GO" id="GO:0006430">
    <property type="term" value="P:lysyl-tRNA aminoacylation"/>
    <property type="evidence" value="ECO:0007669"/>
    <property type="project" value="InterPro"/>
</dbReference>
<dbReference type="InterPro" id="IPR004364">
    <property type="entry name" value="Aa-tRNA-synt_II"/>
</dbReference>
<dbReference type="GO" id="GO:0005829">
    <property type="term" value="C:cytosol"/>
    <property type="evidence" value="ECO:0007669"/>
    <property type="project" value="TreeGrafter"/>
</dbReference>
<evidence type="ECO:0000256" key="1">
    <source>
        <dbReference type="ARBA" id="ARBA00004496"/>
    </source>
</evidence>
<dbReference type="GO" id="GO:0005524">
    <property type="term" value="F:ATP binding"/>
    <property type="evidence" value="ECO:0007669"/>
    <property type="project" value="UniProtKB-KW"/>
</dbReference>
<evidence type="ECO:0000256" key="6">
    <source>
        <dbReference type="ARBA" id="ARBA00022723"/>
    </source>
</evidence>
<proteinExistence type="inferred from homology"/>
<feature type="domain" description="Aminoacyl-transfer RNA synthetases class-II family profile" evidence="14">
    <location>
        <begin position="189"/>
        <end position="506"/>
    </location>
</feature>
<protein>
    <recommendedName>
        <fullName evidence="3">lysine--tRNA ligase</fullName>
        <ecNumber evidence="3">6.1.1.6</ecNumber>
    </recommendedName>
    <alternativeName>
        <fullName evidence="11">Lysyl-tRNA synthetase</fullName>
    </alternativeName>
</protein>
<evidence type="ECO:0000256" key="7">
    <source>
        <dbReference type="ARBA" id="ARBA00022741"/>
    </source>
</evidence>
<dbReference type="NCBIfam" id="NF001756">
    <property type="entry name" value="PRK00484.1"/>
    <property type="match status" value="1"/>
</dbReference>
<evidence type="ECO:0000256" key="9">
    <source>
        <dbReference type="ARBA" id="ARBA00022917"/>
    </source>
</evidence>
<keyword evidence="6" id="KW-0479">Metal-binding</keyword>
<evidence type="ECO:0000256" key="3">
    <source>
        <dbReference type="ARBA" id="ARBA00013166"/>
    </source>
</evidence>
<evidence type="ECO:0000256" key="2">
    <source>
        <dbReference type="ARBA" id="ARBA00008226"/>
    </source>
</evidence>
<dbReference type="CDD" id="cd00775">
    <property type="entry name" value="LysRS_core"/>
    <property type="match status" value="1"/>
</dbReference>
<evidence type="ECO:0000256" key="4">
    <source>
        <dbReference type="ARBA" id="ARBA00022490"/>
    </source>
</evidence>
<comment type="catalytic activity">
    <reaction evidence="12">
        <text>tRNA(Lys) + L-lysine + ATP = L-lysyl-tRNA(Lys) + AMP + diphosphate</text>
        <dbReference type="Rhea" id="RHEA:20792"/>
        <dbReference type="Rhea" id="RHEA-COMP:9696"/>
        <dbReference type="Rhea" id="RHEA-COMP:9697"/>
        <dbReference type="ChEBI" id="CHEBI:30616"/>
        <dbReference type="ChEBI" id="CHEBI:32551"/>
        <dbReference type="ChEBI" id="CHEBI:33019"/>
        <dbReference type="ChEBI" id="CHEBI:78442"/>
        <dbReference type="ChEBI" id="CHEBI:78529"/>
        <dbReference type="ChEBI" id="CHEBI:456215"/>
        <dbReference type="EC" id="6.1.1.6"/>
    </reaction>
</comment>
<comment type="subcellular location">
    <subcellularLocation>
        <location evidence="1">Cytoplasm</location>
    </subcellularLocation>
</comment>
<evidence type="ECO:0000256" key="8">
    <source>
        <dbReference type="ARBA" id="ARBA00022840"/>
    </source>
</evidence>
<dbReference type="GO" id="GO:0004824">
    <property type="term" value="F:lysine-tRNA ligase activity"/>
    <property type="evidence" value="ECO:0007669"/>
    <property type="project" value="UniProtKB-EC"/>
</dbReference>
<evidence type="ECO:0000259" key="14">
    <source>
        <dbReference type="PROSITE" id="PS50862"/>
    </source>
</evidence>
<dbReference type="HAMAP" id="MF_00252">
    <property type="entry name" value="Lys_tRNA_synth_class2"/>
    <property type="match status" value="1"/>
</dbReference>
<dbReference type="Pfam" id="PF00152">
    <property type="entry name" value="tRNA-synt_2"/>
    <property type="match status" value="1"/>
</dbReference>
<dbReference type="InterPro" id="IPR018149">
    <property type="entry name" value="Lys-tRNA-synth_II_C"/>
</dbReference>
<dbReference type="SUPFAM" id="SSF55681">
    <property type="entry name" value="Class II aaRS and biotin synthetases"/>
    <property type="match status" value="1"/>
</dbReference>
<dbReference type="NCBIfam" id="TIGR00499">
    <property type="entry name" value="lysS_bact"/>
    <property type="match status" value="1"/>
</dbReference>
<dbReference type="Pfam" id="PF01336">
    <property type="entry name" value="tRNA_anti-codon"/>
    <property type="match status" value="1"/>
</dbReference>
<feature type="compositionally biased region" description="Basic and acidic residues" evidence="13">
    <location>
        <begin position="149"/>
        <end position="165"/>
    </location>
</feature>
<keyword evidence="7" id="KW-0547">Nucleotide-binding</keyword>
<dbReference type="CDD" id="cd04322">
    <property type="entry name" value="LysRS_N"/>
    <property type="match status" value="1"/>
</dbReference>
<keyword evidence="4" id="KW-0963">Cytoplasm</keyword>
<accession>A0A381QPQ2</accession>
<dbReference type="InterPro" id="IPR006195">
    <property type="entry name" value="aa-tRNA-synth_II"/>
</dbReference>
<dbReference type="InterPro" id="IPR004365">
    <property type="entry name" value="NA-bd_OB_tRNA"/>
</dbReference>
<reference evidence="15" key="1">
    <citation type="submission" date="2018-05" db="EMBL/GenBank/DDBJ databases">
        <authorList>
            <person name="Lanie J.A."/>
            <person name="Ng W.-L."/>
            <person name="Kazmierczak K.M."/>
            <person name="Andrzejewski T.M."/>
            <person name="Davidsen T.M."/>
            <person name="Wayne K.J."/>
            <person name="Tettelin H."/>
            <person name="Glass J.I."/>
            <person name="Rusch D."/>
            <person name="Podicherti R."/>
            <person name="Tsui H.-C.T."/>
            <person name="Winkler M.E."/>
        </authorList>
    </citation>
    <scope>NUCLEOTIDE SEQUENCE</scope>
</reference>
<evidence type="ECO:0000256" key="13">
    <source>
        <dbReference type="SAM" id="MobiDB-lite"/>
    </source>
</evidence>
<evidence type="ECO:0000256" key="5">
    <source>
        <dbReference type="ARBA" id="ARBA00022598"/>
    </source>
</evidence>
<dbReference type="AlphaFoldDB" id="A0A381QPQ2"/>
<organism evidence="15">
    <name type="scientific">marine metagenome</name>
    <dbReference type="NCBI Taxonomy" id="408172"/>
    <lineage>
        <taxon>unclassified sequences</taxon>
        <taxon>metagenomes</taxon>
        <taxon>ecological metagenomes</taxon>
    </lineage>
</organism>
<evidence type="ECO:0000256" key="10">
    <source>
        <dbReference type="ARBA" id="ARBA00023146"/>
    </source>
</evidence>
<name>A0A381QPQ2_9ZZZZ</name>
<keyword evidence="9" id="KW-0648">Protein biosynthesis</keyword>
<evidence type="ECO:0000256" key="11">
    <source>
        <dbReference type="ARBA" id="ARBA00030563"/>
    </source>
</evidence>
<dbReference type="InterPro" id="IPR044136">
    <property type="entry name" value="Lys-tRNA-ligase_II_N"/>
</dbReference>
<dbReference type="InterPro" id="IPR012340">
    <property type="entry name" value="NA-bd_OB-fold"/>
</dbReference>
<evidence type="ECO:0000256" key="12">
    <source>
        <dbReference type="ARBA" id="ARBA00048573"/>
    </source>
</evidence>
<sequence>MDDFNQVLRARHEKLDALREKGIEPFAHSYIPSHRSNEVILGFEELEALERLAEGGEGEHSSVAGRILSWRDHGKSHFAHVGDAAGSIQVYFKSDIIGDECFEELSLLDLGDWIGVEGRAFRTRTGEITIRAESYTLLTKSLRPLPFGKTEENTETGERIEHSGFSDPETRYRQRYADLAVHPALRNVFETRTKIIRALRGFLDSENFLEVETPVLQPLYGGASAKPFVTHHEALGLTMYLRIADELYLKRLLVGGLDRVYEISKDFRNEGLSRVHNPEFTMLEWYQAFTDYNDQMVLVERMVGHVLDEVVSSRELRYGNEMISFEPPFPRIPLVGALSEALGVDVFHLEDEVLREKAKALGLDDLDTAGRGKLIDKLFGALVEPDLVQPTFVIDHPKELSPLAKEHRSDSRLTERFELYVGRVELCNGFSELNDPLDQRARFEAQAGLRDAGDDEAQQIDDDYVRALEYGMPPTGGVGLGVDRFVMMITDQPSIRDVILFPILRPEE</sequence>
<evidence type="ECO:0000313" key="15">
    <source>
        <dbReference type="EMBL" id="SUZ79503.1"/>
    </source>
</evidence>
<dbReference type="EC" id="6.1.1.6" evidence="3"/>
<dbReference type="EMBL" id="UINC01001389">
    <property type="protein sequence ID" value="SUZ79503.1"/>
    <property type="molecule type" value="Genomic_DNA"/>
</dbReference>
<dbReference type="PRINTS" id="PR00982">
    <property type="entry name" value="TRNASYNTHLYS"/>
</dbReference>
<feature type="region of interest" description="Disordered" evidence="13">
    <location>
        <begin position="146"/>
        <end position="165"/>
    </location>
</feature>
<dbReference type="Gene3D" id="2.40.50.140">
    <property type="entry name" value="Nucleic acid-binding proteins"/>
    <property type="match status" value="1"/>
</dbReference>
<dbReference type="PANTHER" id="PTHR42918">
    <property type="entry name" value="LYSYL-TRNA SYNTHETASE"/>
    <property type="match status" value="1"/>
</dbReference>
<dbReference type="GO" id="GO:0000049">
    <property type="term" value="F:tRNA binding"/>
    <property type="evidence" value="ECO:0007669"/>
    <property type="project" value="TreeGrafter"/>
</dbReference>
<dbReference type="GO" id="GO:0046872">
    <property type="term" value="F:metal ion binding"/>
    <property type="evidence" value="ECO:0007669"/>
    <property type="project" value="UniProtKB-KW"/>
</dbReference>
<dbReference type="Gene3D" id="3.30.930.10">
    <property type="entry name" value="Bira Bifunctional Protein, Domain 2"/>
    <property type="match status" value="1"/>
</dbReference>
<gene>
    <name evidence="15" type="ORF">METZ01_LOCUS32357</name>
</gene>
<dbReference type="PANTHER" id="PTHR42918:SF15">
    <property type="entry name" value="LYSINE--TRNA LIGASE, CHLOROPLASTIC_MITOCHONDRIAL"/>
    <property type="match status" value="1"/>
</dbReference>
<dbReference type="InterPro" id="IPR045864">
    <property type="entry name" value="aa-tRNA-synth_II/BPL/LPL"/>
</dbReference>
<dbReference type="InterPro" id="IPR002313">
    <property type="entry name" value="Lys-tRNA-ligase_II"/>
</dbReference>
<comment type="similarity">
    <text evidence="2">Belongs to the class-II aminoacyl-tRNA synthetase family.</text>
</comment>
<keyword evidence="10" id="KW-0030">Aminoacyl-tRNA synthetase</keyword>